<accession>A0ABQ9DVS8</accession>
<evidence type="ECO:0000313" key="3">
    <source>
        <dbReference type="Proteomes" id="UP001145742"/>
    </source>
</evidence>
<protein>
    <submittedName>
        <fullName evidence="2">Uncharacterized protein</fullName>
    </submittedName>
</protein>
<sequence length="186" mass="20373">MELLWLERPQRSSSPTINPELGPQVPQMRLQLGHGIVEVGETSKTTQSPPSLGLPSKDTPISHLENQLQPQVVPSPCFPPPNEEFGIIWDHSQDGPPGMVLWWPKRRPRGGNFVVWGKEGSKQPLGATKILVFEGKMLGMLLECADGDQDGWEKVKGEPGWGEGAQNEEKSGQSFGGITQSFELLG</sequence>
<name>A0ABQ9DVS8_9PASS</name>
<evidence type="ECO:0000313" key="2">
    <source>
        <dbReference type="EMBL" id="KAJ7428775.1"/>
    </source>
</evidence>
<feature type="region of interest" description="Disordered" evidence="1">
    <location>
        <begin position="154"/>
        <end position="186"/>
    </location>
</feature>
<dbReference type="Proteomes" id="UP001145742">
    <property type="component" value="Unassembled WGS sequence"/>
</dbReference>
<keyword evidence="3" id="KW-1185">Reference proteome</keyword>
<comment type="caution">
    <text evidence="2">The sequence shown here is derived from an EMBL/GenBank/DDBJ whole genome shotgun (WGS) entry which is preliminary data.</text>
</comment>
<dbReference type="EMBL" id="WHWB01014992">
    <property type="protein sequence ID" value="KAJ7428775.1"/>
    <property type="molecule type" value="Genomic_DNA"/>
</dbReference>
<evidence type="ECO:0000256" key="1">
    <source>
        <dbReference type="SAM" id="MobiDB-lite"/>
    </source>
</evidence>
<feature type="region of interest" description="Disordered" evidence="1">
    <location>
        <begin position="1"/>
        <end position="24"/>
    </location>
</feature>
<feature type="compositionally biased region" description="Polar residues" evidence="1">
    <location>
        <begin position="172"/>
        <end position="186"/>
    </location>
</feature>
<gene>
    <name evidence="2" type="ORF">WISP_00770</name>
</gene>
<organism evidence="2 3">
    <name type="scientific">Willisornis vidua</name>
    <name type="common">Xingu scale-backed antbird</name>
    <dbReference type="NCBI Taxonomy" id="1566151"/>
    <lineage>
        <taxon>Eukaryota</taxon>
        <taxon>Metazoa</taxon>
        <taxon>Chordata</taxon>
        <taxon>Craniata</taxon>
        <taxon>Vertebrata</taxon>
        <taxon>Euteleostomi</taxon>
        <taxon>Archelosauria</taxon>
        <taxon>Archosauria</taxon>
        <taxon>Dinosauria</taxon>
        <taxon>Saurischia</taxon>
        <taxon>Theropoda</taxon>
        <taxon>Coelurosauria</taxon>
        <taxon>Aves</taxon>
        <taxon>Neognathae</taxon>
        <taxon>Neoaves</taxon>
        <taxon>Telluraves</taxon>
        <taxon>Australaves</taxon>
        <taxon>Passeriformes</taxon>
        <taxon>Thamnophilidae</taxon>
        <taxon>Willisornis</taxon>
    </lineage>
</organism>
<proteinExistence type="predicted"/>
<reference evidence="2" key="1">
    <citation type="submission" date="2019-10" db="EMBL/GenBank/DDBJ databases">
        <authorList>
            <person name="Soares A.E.R."/>
            <person name="Aleixo A."/>
            <person name="Schneider P."/>
            <person name="Miyaki C.Y."/>
            <person name="Schneider M.P."/>
            <person name="Mello C."/>
            <person name="Vasconcelos A.T.R."/>
        </authorList>
    </citation>
    <scope>NUCLEOTIDE SEQUENCE</scope>
    <source>
        <tissue evidence="2">Muscle</tissue>
    </source>
</reference>